<dbReference type="AlphaFoldDB" id="A0A9P0JRB3"/>
<protein>
    <submittedName>
        <fullName evidence="1">Uncharacterized protein</fullName>
    </submittedName>
</protein>
<organism evidence="1 2">
    <name type="scientific">Acanthoscelides obtectus</name>
    <name type="common">Bean weevil</name>
    <name type="synonym">Bruchus obtectus</name>
    <dbReference type="NCBI Taxonomy" id="200917"/>
    <lineage>
        <taxon>Eukaryota</taxon>
        <taxon>Metazoa</taxon>
        <taxon>Ecdysozoa</taxon>
        <taxon>Arthropoda</taxon>
        <taxon>Hexapoda</taxon>
        <taxon>Insecta</taxon>
        <taxon>Pterygota</taxon>
        <taxon>Neoptera</taxon>
        <taxon>Endopterygota</taxon>
        <taxon>Coleoptera</taxon>
        <taxon>Polyphaga</taxon>
        <taxon>Cucujiformia</taxon>
        <taxon>Chrysomeloidea</taxon>
        <taxon>Chrysomelidae</taxon>
        <taxon>Bruchinae</taxon>
        <taxon>Bruchini</taxon>
        <taxon>Acanthoscelides</taxon>
    </lineage>
</organism>
<comment type="caution">
    <text evidence="1">The sequence shown here is derived from an EMBL/GenBank/DDBJ whole genome shotgun (WGS) entry which is preliminary data.</text>
</comment>
<evidence type="ECO:0000313" key="1">
    <source>
        <dbReference type="EMBL" id="CAH1958441.1"/>
    </source>
</evidence>
<keyword evidence="2" id="KW-1185">Reference proteome</keyword>
<dbReference type="OrthoDB" id="6770070at2759"/>
<name>A0A9P0JRB3_ACAOB</name>
<gene>
    <name evidence="1" type="ORF">ACAOBT_LOCUS2639</name>
</gene>
<evidence type="ECO:0000313" key="2">
    <source>
        <dbReference type="Proteomes" id="UP001152888"/>
    </source>
</evidence>
<proteinExistence type="predicted"/>
<dbReference type="EMBL" id="CAKOFQ010006677">
    <property type="protein sequence ID" value="CAH1958441.1"/>
    <property type="molecule type" value="Genomic_DNA"/>
</dbReference>
<dbReference type="Proteomes" id="UP001152888">
    <property type="component" value="Unassembled WGS sequence"/>
</dbReference>
<accession>A0A9P0JRB3</accession>
<sequence length="214" mass="25778">MTWDQRKLFISGHVSLQPPSRKTTENGSSRRENTMTYKLHNGTELVQVCRKRFLYTPGLGRFTVESWKKESVYDMNESKREFNKQRKNRNNRVRAFEDSKAFLNVFFDDLPKQPSHYVRKDTSKFYLEQHFVTLKQLHNFYREVCDEKNKHCLGIKVFKQIFKEKNLSLFSPKKDRCDIFKEQENGNIDSSIWSKHIEDKEKAREEITEIRRKL</sequence>
<reference evidence="1" key="1">
    <citation type="submission" date="2022-03" db="EMBL/GenBank/DDBJ databases">
        <authorList>
            <person name="Sayadi A."/>
        </authorList>
    </citation>
    <scope>NUCLEOTIDE SEQUENCE</scope>
</reference>